<proteinExistence type="predicted"/>
<evidence type="ECO:0000313" key="1">
    <source>
        <dbReference type="EMBL" id="GAI87539.1"/>
    </source>
</evidence>
<dbReference type="EMBL" id="BARW01008829">
    <property type="protein sequence ID" value="GAI87539.1"/>
    <property type="molecule type" value="Genomic_DNA"/>
</dbReference>
<reference evidence="1" key="1">
    <citation type="journal article" date="2014" name="Front. Microbiol.">
        <title>High frequency of phylogenetically diverse reductive dehalogenase-homologous genes in deep subseafloor sedimentary metagenomes.</title>
        <authorList>
            <person name="Kawai M."/>
            <person name="Futagami T."/>
            <person name="Toyoda A."/>
            <person name="Takaki Y."/>
            <person name="Nishi S."/>
            <person name="Hori S."/>
            <person name="Arai W."/>
            <person name="Tsubouchi T."/>
            <person name="Morono Y."/>
            <person name="Uchiyama I."/>
            <person name="Ito T."/>
            <person name="Fujiyama A."/>
            <person name="Inagaki F."/>
            <person name="Takami H."/>
        </authorList>
    </citation>
    <scope>NUCLEOTIDE SEQUENCE</scope>
    <source>
        <strain evidence="1">Expedition CK06-06</strain>
    </source>
</reference>
<protein>
    <submittedName>
        <fullName evidence="1">Uncharacterized protein</fullName>
    </submittedName>
</protein>
<sequence>MQIRKTYKEVNPELLYDEIRDFVLKQGVSLGEAKLETYALPGNTSSFISRGTLTFKIQGQPGKAEKECLRAHVVGSVKSETKVMLDIDEKLFSPEKVSALQEDLDFIFGSYEAK</sequence>
<gene>
    <name evidence="1" type="ORF">S12H4_17961</name>
</gene>
<accession>X1U5I0</accession>
<comment type="caution">
    <text evidence="1">The sequence shown here is derived from an EMBL/GenBank/DDBJ whole genome shotgun (WGS) entry which is preliminary data.</text>
</comment>
<name>X1U5I0_9ZZZZ</name>
<dbReference type="AlphaFoldDB" id="X1U5I0"/>
<organism evidence="1">
    <name type="scientific">marine sediment metagenome</name>
    <dbReference type="NCBI Taxonomy" id="412755"/>
    <lineage>
        <taxon>unclassified sequences</taxon>
        <taxon>metagenomes</taxon>
        <taxon>ecological metagenomes</taxon>
    </lineage>
</organism>